<reference evidence="6 7" key="1">
    <citation type="submission" date="2019-03" db="EMBL/GenBank/DDBJ databases">
        <title>Genomic Encyclopedia of Type Strains, Phase IV (KMG-IV): sequencing the most valuable type-strain genomes for metagenomic binning, comparative biology and taxonomic classification.</title>
        <authorList>
            <person name="Goeker M."/>
        </authorList>
    </citation>
    <scope>NUCLEOTIDE SEQUENCE [LARGE SCALE GENOMIC DNA]</scope>
    <source>
        <strain evidence="6 7">DSM 23344</strain>
    </source>
</reference>
<keyword evidence="1" id="KW-0805">Transcription regulation</keyword>
<dbReference type="EMBL" id="SLWX01000003">
    <property type="protein sequence ID" value="TCO77061.1"/>
    <property type="molecule type" value="Genomic_DNA"/>
</dbReference>
<dbReference type="PANTHER" id="PTHR30055">
    <property type="entry name" value="HTH-TYPE TRANSCRIPTIONAL REGULATOR RUTR"/>
    <property type="match status" value="1"/>
</dbReference>
<dbReference type="Pfam" id="PF08359">
    <property type="entry name" value="TetR_C_4"/>
    <property type="match status" value="1"/>
</dbReference>
<dbReference type="GO" id="GO:0003700">
    <property type="term" value="F:DNA-binding transcription factor activity"/>
    <property type="evidence" value="ECO:0007669"/>
    <property type="project" value="TreeGrafter"/>
</dbReference>
<feature type="DNA-binding region" description="H-T-H motif" evidence="4">
    <location>
        <begin position="37"/>
        <end position="56"/>
    </location>
</feature>
<evidence type="ECO:0000313" key="7">
    <source>
        <dbReference type="Proteomes" id="UP000294980"/>
    </source>
</evidence>
<dbReference type="AlphaFoldDB" id="A0A4R2KRX5"/>
<comment type="caution">
    <text evidence="6">The sequence shown here is derived from an EMBL/GenBank/DDBJ whole genome shotgun (WGS) entry which is preliminary data.</text>
</comment>
<dbReference type="InterPro" id="IPR009057">
    <property type="entry name" value="Homeodomain-like_sf"/>
</dbReference>
<dbReference type="SUPFAM" id="SSF46689">
    <property type="entry name" value="Homeodomain-like"/>
    <property type="match status" value="1"/>
</dbReference>
<dbReference type="GO" id="GO:0000976">
    <property type="term" value="F:transcription cis-regulatory region binding"/>
    <property type="evidence" value="ECO:0007669"/>
    <property type="project" value="TreeGrafter"/>
</dbReference>
<dbReference type="OrthoDB" id="63332at2"/>
<protein>
    <submittedName>
        <fullName evidence="6">TetR family transcriptional regulator</fullName>
    </submittedName>
</protein>
<dbReference type="PANTHER" id="PTHR30055:SF234">
    <property type="entry name" value="HTH-TYPE TRANSCRIPTIONAL REGULATOR BETI"/>
    <property type="match status" value="1"/>
</dbReference>
<organism evidence="6 7">
    <name type="scientific">Chromatocurvus halotolerans</name>
    <dbReference type="NCBI Taxonomy" id="1132028"/>
    <lineage>
        <taxon>Bacteria</taxon>
        <taxon>Pseudomonadati</taxon>
        <taxon>Pseudomonadota</taxon>
        <taxon>Gammaproteobacteria</taxon>
        <taxon>Cellvibrionales</taxon>
        <taxon>Halieaceae</taxon>
        <taxon>Chromatocurvus</taxon>
    </lineage>
</organism>
<keyword evidence="7" id="KW-1185">Reference proteome</keyword>
<evidence type="ECO:0000256" key="4">
    <source>
        <dbReference type="PROSITE-ProRule" id="PRU00335"/>
    </source>
</evidence>
<dbReference type="PRINTS" id="PR00455">
    <property type="entry name" value="HTHTETR"/>
</dbReference>
<dbReference type="InterPro" id="IPR036271">
    <property type="entry name" value="Tet_transcr_reg_TetR-rel_C_sf"/>
</dbReference>
<dbReference type="Pfam" id="PF00440">
    <property type="entry name" value="TetR_N"/>
    <property type="match status" value="1"/>
</dbReference>
<dbReference type="SUPFAM" id="SSF48498">
    <property type="entry name" value="Tetracyclin repressor-like, C-terminal domain"/>
    <property type="match status" value="1"/>
</dbReference>
<dbReference type="Gene3D" id="1.10.10.60">
    <property type="entry name" value="Homeodomain-like"/>
    <property type="match status" value="1"/>
</dbReference>
<sequence>MAGTAKTSTRERLERREQDILRAATELFASAGFHSTSTRRIAAQAGVSEGTVFHYFGSKHELMLAILDRFYTQTLCKGAEAILDAEMDTRQRLQDLAIHHVRSLAADQALMMRLLQVYIGIDIEQLDPAAQSPVRTLNRRYVAYLDRMLREGIERGEIGAGTDLIAFRDLFFGGLEYGMRTYLYRHKGSAGSGLAAHVKALVDPLWVSLSTGASCAGSPAAGDSPGRLDAVATRLEAAAQQLEQMVTVSRRDVD</sequence>
<dbReference type="InterPro" id="IPR013570">
    <property type="entry name" value="Tscrpt_reg_YsiA_C"/>
</dbReference>
<feature type="domain" description="HTH tetR-type" evidence="5">
    <location>
        <begin position="14"/>
        <end position="74"/>
    </location>
</feature>
<keyword evidence="2 4" id="KW-0238">DNA-binding</keyword>
<gene>
    <name evidence="6" type="ORF">EV688_10375</name>
</gene>
<dbReference type="InterPro" id="IPR001647">
    <property type="entry name" value="HTH_TetR"/>
</dbReference>
<dbReference type="FunFam" id="1.10.10.60:FF:000141">
    <property type="entry name" value="TetR family transcriptional regulator"/>
    <property type="match status" value="1"/>
</dbReference>
<name>A0A4R2KRX5_9GAMM</name>
<evidence type="ECO:0000259" key="5">
    <source>
        <dbReference type="PROSITE" id="PS50977"/>
    </source>
</evidence>
<dbReference type="InterPro" id="IPR050109">
    <property type="entry name" value="HTH-type_TetR-like_transc_reg"/>
</dbReference>
<evidence type="ECO:0000313" key="6">
    <source>
        <dbReference type="EMBL" id="TCO77061.1"/>
    </source>
</evidence>
<dbReference type="Gene3D" id="1.10.357.10">
    <property type="entry name" value="Tetracycline Repressor, domain 2"/>
    <property type="match status" value="1"/>
</dbReference>
<dbReference type="PROSITE" id="PS50977">
    <property type="entry name" value="HTH_TETR_2"/>
    <property type="match status" value="1"/>
</dbReference>
<dbReference type="InterPro" id="IPR023772">
    <property type="entry name" value="DNA-bd_HTH_TetR-type_CS"/>
</dbReference>
<proteinExistence type="predicted"/>
<evidence type="ECO:0000256" key="3">
    <source>
        <dbReference type="ARBA" id="ARBA00023163"/>
    </source>
</evidence>
<accession>A0A4R2KRX5</accession>
<dbReference type="Proteomes" id="UP000294980">
    <property type="component" value="Unassembled WGS sequence"/>
</dbReference>
<dbReference type="RefSeq" id="WP_117317384.1">
    <property type="nucleotide sequence ID" value="NZ_QQSW01000008.1"/>
</dbReference>
<evidence type="ECO:0000256" key="1">
    <source>
        <dbReference type="ARBA" id="ARBA00023015"/>
    </source>
</evidence>
<evidence type="ECO:0000256" key="2">
    <source>
        <dbReference type="ARBA" id="ARBA00023125"/>
    </source>
</evidence>
<dbReference type="PROSITE" id="PS01081">
    <property type="entry name" value="HTH_TETR_1"/>
    <property type="match status" value="1"/>
</dbReference>
<keyword evidence="3" id="KW-0804">Transcription</keyword>